<dbReference type="CDD" id="cd03768">
    <property type="entry name" value="SR_ResInv"/>
    <property type="match status" value="1"/>
</dbReference>
<dbReference type="SUPFAM" id="SSF53041">
    <property type="entry name" value="Resolvase-like"/>
    <property type="match status" value="1"/>
</dbReference>
<feature type="active site" description="O-(5'-phospho-DNA)-serine intermediate" evidence="6">
    <location>
        <position position="9"/>
    </location>
</feature>
<dbReference type="PROSITE" id="PS51736">
    <property type="entry name" value="RECOMBINASES_3"/>
    <property type="match status" value="1"/>
</dbReference>
<dbReference type="EMBL" id="UIHC01000064">
    <property type="protein sequence ID" value="SUZ33670.1"/>
    <property type="molecule type" value="Genomic_DNA"/>
</dbReference>
<accession>A0A3B0ME39</accession>
<comment type="similarity">
    <text evidence="1">Belongs to the site-specific recombinase resolvase family.</text>
</comment>
<dbReference type="InterPro" id="IPR050639">
    <property type="entry name" value="SSR_resolvase"/>
</dbReference>
<dbReference type="PROSITE" id="PS00398">
    <property type="entry name" value="RECOMBINASES_2"/>
    <property type="match status" value="1"/>
</dbReference>
<organism evidence="8 9">
    <name type="scientific">Roseinatronobacter ekhonensis</name>
    <dbReference type="NCBI Taxonomy" id="254356"/>
    <lineage>
        <taxon>Bacteria</taxon>
        <taxon>Pseudomonadati</taxon>
        <taxon>Pseudomonadota</taxon>
        <taxon>Alphaproteobacteria</taxon>
        <taxon>Rhodobacterales</taxon>
        <taxon>Paracoccaceae</taxon>
        <taxon>Roseinatronobacter</taxon>
    </lineage>
</organism>
<dbReference type="SMART" id="SM00857">
    <property type="entry name" value="Resolvase"/>
    <property type="match status" value="1"/>
</dbReference>
<name>A0A3B0ME39_9RHOB</name>
<dbReference type="RefSeq" id="WP_121096825.1">
    <property type="nucleotide sequence ID" value="NZ_UIHC01000064.1"/>
</dbReference>
<evidence type="ECO:0000256" key="4">
    <source>
        <dbReference type="ARBA" id="ARBA00023125"/>
    </source>
</evidence>
<dbReference type="OrthoDB" id="2290206at2"/>
<evidence type="ECO:0000313" key="8">
    <source>
        <dbReference type="EMBL" id="SUZ33670.1"/>
    </source>
</evidence>
<evidence type="ECO:0000256" key="1">
    <source>
        <dbReference type="ARBA" id="ARBA00009913"/>
    </source>
</evidence>
<dbReference type="InterPro" id="IPR006118">
    <property type="entry name" value="Recombinase_CS"/>
</dbReference>
<dbReference type="Pfam" id="PF00239">
    <property type="entry name" value="Resolvase"/>
    <property type="match status" value="1"/>
</dbReference>
<dbReference type="AlphaFoldDB" id="A0A3B0ME39"/>
<keyword evidence="9" id="KW-1185">Reference proteome</keyword>
<keyword evidence="3" id="KW-0230">DNA invertase</keyword>
<dbReference type="GO" id="GO:0000150">
    <property type="term" value="F:DNA strand exchange activity"/>
    <property type="evidence" value="ECO:0007669"/>
    <property type="project" value="UniProtKB-KW"/>
</dbReference>
<proteinExistence type="inferred from homology"/>
<keyword evidence="5" id="KW-0233">DNA recombination</keyword>
<evidence type="ECO:0000256" key="6">
    <source>
        <dbReference type="PIRSR" id="PIRSR606118-50"/>
    </source>
</evidence>
<dbReference type="InterPro" id="IPR036162">
    <property type="entry name" value="Resolvase-like_N_sf"/>
</dbReference>
<keyword evidence="4" id="KW-0238">DNA-binding</keyword>
<evidence type="ECO:0000256" key="2">
    <source>
        <dbReference type="ARBA" id="ARBA00022908"/>
    </source>
</evidence>
<dbReference type="PANTHER" id="PTHR30461">
    <property type="entry name" value="DNA-INVERTASE FROM LAMBDOID PROPHAGE"/>
    <property type="match status" value="1"/>
</dbReference>
<dbReference type="PANTHER" id="PTHR30461:SF2">
    <property type="entry name" value="SERINE RECOMBINASE PINE-RELATED"/>
    <property type="match status" value="1"/>
</dbReference>
<protein>
    <submittedName>
        <fullName evidence="8">DNA-invertase hin</fullName>
    </submittedName>
</protein>
<sequence length="203" mass="22008">MLIGYARVSKADGSQSLDLQKDALIAADVPESQTYSDQASGKKDDRPGLEACLKSLRVGDILVVWKLDRLGRSLHHLVKTVTMLTERGVGLKVLTGQGAAIDTTTAAGRLSFGIFAALAEFESELIHERTMAGLQAARARGRTGGRKFALTKAQVRLAQAAMANRDTSVAELCKELKIRPVTLYRYVDPNGNLRAYGKRVLNP</sequence>
<dbReference type="Gene3D" id="3.40.50.1390">
    <property type="entry name" value="Resolvase, N-terminal catalytic domain"/>
    <property type="match status" value="1"/>
</dbReference>
<reference evidence="9" key="1">
    <citation type="submission" date="2018-08" db="EMBL/GenBank/DDBJ databases">
        <authorList>
            <person name="Rodrigo-Torres L."/>
            <person name="Arahal R. D."/>
            <person name="Lucena T."/>
        </authorList>
    </citation>
    <scope>NUCLEOTIDE SEQUENCE [LARGE SCALE GENOMIC DNA]</scope>
    <source>
        <strain evidence="9">CECT 7235</strain>
    </source>
</reference>
<evidence type="ECO:0000256" key="3">
    <source>
        <dbReference type="ARBA" id="ARBA00023100"/>
    </source>
</evidence>
<dbReference type="Proteomes" id="UP000272908">
    <property type="component" value="Unassembled WGS sequence"/>
</dbReference>
<evidence type="ECO:0000259" key="7">
    <source>
        <dbReference type="PROSITE" id="PS51736"/>
    </source>
</evidence>
<feature type="domain" description="Resolvase/invertase-type recombinase catalytic" evidence="7">
    <location>
        <begin position="1"/>
        <end position="141"/>
    </location>
</feature>
<keyword evidence="2" id="KW-0229">DNA integration</keyword>
<dbReference type="FunFam" id="3.40.50.1390:FF:000001">
    <property type="entry name" value="DNA recombinase"/>
    <property type="match status" value="1"/>
</dbReference>
<evidence type="ECO:0000256" key="5">
    <source>
        <dbReference type="ARBA" id="ARBA00023172"/>
    </source>
</evidence>
<evidence type="ECO:0000313" key="9">
    <source>
        <dbReference type="Proteomes" id="UP000272908"/>
    </source>
</evidence>
<dbReference type="InterPro" id="IPR006119">
    <property type="entry name" value="Resolv_N"/>
</dbReference>
<gene>
    <name evidence="8" type="primary">hin_6</name>
    <name evidence="8" type="ORF">ROE7235_03443</name>
</gene>
<dbReference type="GO" id="GO:0015074">
    <property type="term" value="P:DNA integration"/>
    <property type="evidence" value="ECO:0007669"/>
    <property type="project" value="UniProtKB-KW"/>
</dbReference>
<dbReference type="GO" id="GO:0003677">
    <property type="term" value="F:DNA binding"/>
    <property type="evidence" value="ECO:0007669"/>
    <property type="project" value="UniProtKB-KW"/>
</dbReference>